<evidence type="ECO:0000313" key="2">
    <source>
        <dbReference type="EMBL" id="KAJ8886290.1"/>
    </source>
</evidence>
<dbReference type="EMBL" id="JARBHB010000004">
    <property type="protein sequence ID" value="KAJ8886290.1"/>
    <property type="molecule type" value="Genomic_DNA"/>
</dbReference>
<feature type="compositionally biased region" description="Basic and acidic residues" evidence="1">
    <location>
        <begin position="363"/>
        <end position="373"/>
    </location>
</feature>
<accession>A0ABQ9HPK5</accession>
<proteinExistence type="predicted"/>
<organism evidence="2 3">
    <name type="scientific">Dryococelus australis</name>
    <dbReference type="NCBI Taxonomy" id="614101"/>
    <lineage>
        <taxon>Eukaryota</taxon>
        <taxon>Metazoa</taxon>
        <taxon>Ecdysozoa</taxon>
        <taxon>Arthropoda</taxon>
        <taxon>Hexapoda</taxon>
        <taxon>Insecta</taxon>
        <taxon>Pterygota</taxon>
        <taxon>Neoptera</taxon>
        <taxon>Polyneoptera</taxon>
        <taxon>Phasmatodea</taxon>
        <taxon>Verophasmatodea</taxon>
        <taxon>Anareolatae</taxon>
        <taxon>Phasmatidae</taxon>
        <taxon>Eurycanthinae</taxon>
        <taxon>Dryococelus</taxon>
    </lineage>
</organism>
<dbReference type="Proteomes" id="UP001159363">
    <property type="component" value="Chromosome X"/>
</dbReference>
<sequence>MDHQIASQYREELCVRVTVTILPVSIDRESFQTYRLLPASQCQDGIQIVRQPADSAVCANLSGTLPFPIAHPTISPSPPLALILQILWAYMHSSRRENHFFPPRMHLHRLQLTPRTGSPLLLLTGGFSRRPLYFSSFSFRRCSILTSLHPHWLSRPPKSLYSPLHSIISATVNETFTKEMLPCCNGRIPLAAVPNSCYCTSMRPGTPTAIHHCRLFVSPCRFSPLRAGMDIPKPVHVVCDYESDITHHKSRKTNCNYAGVFRWWRTVGLKEIHNFPEINATRLRCKKGIEFFDKGIIWSKFSCGSTAKQIPLTLAPHCPFICKTYAIHGWFKLTTVSFMLRILRDFKYTNCSHMTSSLDPADLKADQGEERRVQSGTGMQGRGKREIPEKTRRPVPSSDTVPTCENLGMTSPGFEPGSPSRTGFPHVGIAPDDATGRRVFPRISRFPWPLIPGLLHSHLTSPASALKTSMLRAAQICPLLLLTHTFSIADVTLWHNVLSSPTWSPPATTTARRETSPSLLPTLSRSLSLSLIFHTGDIEQTTLQKCTASPHEICHCRHAQGSELSCSVLVVSPVLAYWLCLDHFCSPRLDKLWAEYGLLVVPLQDQQCCRVHASCWPTVCRLGFRLKAINSPYVVCEMGSHLGSLGEDHVPTSPGTNMVAKMAERTKTADGRLRLQSLIPRGGREIVREMSCRGTGMTESEQLQVPITDSEILLLMTNTKWFCFAAAGGMSLECKGVPLEKPPASGNVQYDSHMRKSGSEPAGDRARIAVVGGEHPSHCTTAAPEP</sequence>
<evidence type="ECO:0000256" key="1">
    <source>
        <dbReference type="SAM" id="MobiDB-lite"/>
    </source>
</evidence>
<keyword evidence="3" id="KW-1185">Reference proteome</keyword>
<feature type="region of interest" description="Disordered" evidence="1">
    <location>
        <begin position="363"/>
        <end position="407"/>
    </location>
</feature>
<comment type="caution">
    <text evidence="2">The sequence shown here is derived from an EMBL/GenBank/DDBJ whole genome shotgun (WGS) entry which is preliminary data.</text>
</comment>
<name>A0ABQ9HPK5_9NEOP</name>
<feature type="compositionally biased region" description="Basic and acidic residues" evidence="1">
    <location>
        <begin position="383"/>
        <end position="392"/>
    </location>
</feature>
<gene>
    <name evidence="2" type="ORF">PR048_012500</name>
</gene>
<protein>
    <submittedName>
        <fullName evidence="2">Uncharacterized protein</fullName>
    </submittedName>
</protein>
<evidence type="ECO:0000313" key="3">
    <source>
        <dbReference type="Proteomes" id="UP001159363"/>
    </source>
</evidence>
<reference evidence="2 3" key="1">
    <citation type="submission" date="2023-02" db="EMBL/GenBank/DDBJ databases">
        <title>LHISI_Scaffold_Assembly.</title>
        <authorList>
            <person name="Stuart O.P."/>
            <person name="Cleave R."/>
            <person name="Magrath M.J.L."/>
            <person name="Mikheyev A.S."/>
        </authorList>
    </citation>
    <scope>NUCLEOTIDE SEQUENCE [LARGE SCALE GENOMIC DNA]</scope>
    <source>
        <strain evidence="2">Daus_M_001</strain>
        <tissue evidence="2">Leg muscle</tissue>
    </source>
</reference>